<dbReference type="PROSITE" id="PS50893">
    <property type="entry name" value="ABC_TRANSPORTER_2"/>
    <property type="match status" value="1"/>
</dbReference>
<dbReference type="InterPro" id="IPR003593">
    <property type="entry name" value="AAA+_ATPase"/>
</dbReference>
<keyword evidence="5" id="KW-0547">Nucleotide-binding</keyword>
<feature type="domain" description="Tyrosine specific protein phosphatases" evidence="8">
    <location>
        <begin position="356"/>
        <end position="426"/>
    </location>
</feature>
<dbReference type="PROSITE" id="PS00383">
    <property type="entry name" value="TYR_PHOSPHATASE_1"/>
    <property type="match status" value="1"/>
</dbReference>
<keyword evidence="7" id="KW-0472">Membrane</keyword>
<dbReference type="PROSITE" id="PS50056">
    <property type="entry name" value="TYR_PHOSPHATASE_2"/>
    <property type="match status" value="1"/>
</dbReference>
<dbReference type="Pfam" id="PF00005">
    <property type="entry name" value="ABC_tran"/>
    <property type="match status" value="1"/>
</dbReference>
<proteinExistence type="inferred from homology"/>
<comment type="subcellular location">
    <subcellularLocation>
        <location evidence="1">Cell membrane</location>
        <topology evidence="1">Peripheral membrane protein</topology>
    </subcellularLocation>
</comment>
<dbReference type="InterPro" id="IPR029021">
    <property type="entry name" value="Prot-tyrosine_phosphatase-like"/>
</dbReference>
<dbReference type="PANTHER" id="PTHR43166">
    <property type="entry name" value="AMINO ACID IMPORT ATP-BINDING PROTEIN"/>
    <property type="match status" value="1"/>
</dbReference>
<feature type="domain" description="ABC transporter" evidence="9">
    <location>
        <begin position="6"/>
        <end position="238"/>
    </location>
</feature>
<evidence type="ECO:0000259" key="9">
    <source>
        <dbReference type="PROSITE" id="PS50893"/>
    </source>
</evidence>
<evidence type="ECO:0000256" key="1">
    <source>
        <dbReference type="ARBA" id="ARBA00004202"/>
    </source>
</evidence>
<dbReference type="GO" id="GO:0005524">
    <property type="term" value="F:ATP binding"/>
    <property type="evidence" value="ECO:0007669"/>
    <property type="project" value="UniProtKB-KW"/>
</dbReference>
<dbReference type="SMART" id="SM00382">
    <property type="entry name" value="AAA"/>
    <property type="match status" value="1"/>
</dbReference>
<dbReference type="InterPro" id="IPR027417">
    <property type="entry name" value="P-loop_NTPase"/>
</dbReference>
<dbReference type="InterPro" id="IPR050086">
    <property type="entry name" value="MetN_ABC_transporter-like"/>
</dbReference>
<accession>A0A3M6QIZ4</accession>
<name>A0A3M6QIZ4_9BURK</name>
<evidence type="ECO:0000313" key="10">
    <source>
        <dbReference type="EMBL" id="RMX03023.1"/>
    </source>
</evidence>
<dbReference type="AlphaFoldDB" id="A0A3M6QIZ4"/>
<evidence type="ECO:0000313" key="11">
    <source>
        <dbReference type="Proteomes" id="UP000278006"/>
    </source>
</evidence>
<dbReference type="InterPro" id="IPR016130">
    <property type="entry name" value="Tyr_Pase_AS"/>
</dbReference>
<evidence type="ECO:0000256" key="5">
    <source>
        <dbReference type="ARBA" id="ARBA00022741"/>
    </source>
</evidence>
<evidence type="ECO:0000256" key="3">
    <source>
        <dbReference type="ARBA" id="ARBA00022448"/>
    </source>
</evidence>
<dbReference type="SUPFAM" id="SSF52540">
    <property type="entry name" value="P-loop containing nucleoside triphosphate hydrolases"/>
    <property type="match status" value="1"/>
</dbReference>
<comment type="similarity">
    <text evidence="2">Belongs to the ABC transporter superfamily.</text>
</comment>
<evidence type="ECO:0000256" key="4">
    <source>
        <dbReference type="ARBA" id="ARBA00022475"/>
    </source>
</evidence>
<comment type="caution">
    <text evidence="10">The sequence shown here is derived from an EMBL/GenBank/DDBJ whole genome shotgun (WGS) entry which is preliminary data.</text>
</comment>
<protein>
    <submittedName>
        <fullName evidence="10">ATP-binding cassette domain-containing protein</fullName>
    </submittedName>
</protein>
<dbReference type="PANTHER" id="PTHR43166:SF9">
    <property type="entry name" value="GLUTAMATE_ASPARTATE IMPORT ATP-BINDING PROTEIN GLTL"/>
    <property type="match status" value="1"/>
</dbReference>
<dbReference type="Gene3D" id="3.40.50.300">
    <property type="entry name" value="P-loop containing nucleotide triphosphate hydrolases"/>
    <property type="match status" value="1"/>
</dbReference>
<keyword evidence="3" id="KW-0813">Transport</keyword>
<organism evidence="10 11">
    <name type="scientific">Corticibacter populi</name>
    <dbReference type="NCBI Taxonomy" id="1550736"/>
    <lineage>
        <taxon>Bacteria</taxon>
        <taxon>Pseudomonadati</taxon>
        <taxon>Pseudomonadota</taxon>
        <taxon>Betaproteobacteria</taxon>
        <taxon>Burkholderiales</taxon>
        <taxon>Comamonadaceae</taxon>
        <taxon>Corticibacter</taxon>
    </lineage>
</organism>
<evidence type="ECO:0000256" key="7">
    <source>
        <dbReference type="ARBA" id="ARBA00023136"/>
    </source>
</evidence>
<keyword evidence="6 10" id="KW-0067">ATP-binding</keyword>
<dbReference type="InterPro" id="IPR003439">
    <property type="entry name" value="ABC_transporter-like_ATP-bd"/>
</dbReference>
<dbReference type="Pfam" id="PF22785">
    <property type="entry name" value="Tc-R-P"/>
    <property type="match status" value="1"/>
</dbReference>
<gene>
    <name evidence="10" type="ORF">D8I35_17785</name>
</gene>
<evidence type="ECO:0000256" key="6">
    <source>
        <dbReference type="ARBA" id="ARBA00022840"/>
    </source>
</evidence>
<dbReference type="Proteomes" id="UP000278006">
    <property type="component" value="Unassembled WGS sequence"/>
</dbReference>
<keyword evidence="11" id="KW-1185">Reference proteome</keyword>
<dbReference type="EMBL" id="RDQO01000007">
    <property type="protein sequence ID" value="RMX03023.1"/>
    <property type="molecule type" value="Genomic_DNA"/>
</dbReference>
<dbReference type="OrthoDB" id="196319at2"/>
<sequence length="442" mass="47589">MRPCLLSIEGLDAWYADRQVLFGADVALPERGCCVILGPSGTGKSTLLRSIRVLGQAAAGVLQVDEGDWRAACTGATRHAPLRCAAVLQKPARPAGTVLQFFCEGRAEDAATVLQQLRSLFAELDCREWLPALFDECAALAQADWICFNLLKVAALQPNLVLLDEPTAGLDEAAARRVLALVRALALRASLLMITHHLGEARVVADQVILMGNGRVIEAGPAARFFAAPQSEQARYFLAHGTLPEQSAEPAQEPAQTSDRIAMAMAALQAGRRPGHGRGHALQPNRFRWVVPDQLAGVAMPGLLADVQQDLQGLQGSGITTLLNLTETPFDAALAAQYGIECCFTPMPDMAAPSLEQAVDICALLDRKLAAGACVAVHCKAGQGRTGTVLGMYLMWRSKGQWSGEQALRAMRRIDTGWIQSEAQRIFLAQFQRFLLESVTFS</sequence>
<dbReference type="GO" id="GO:0016887">
    <property type="term" value="F:ATP hydrolysis activity"/>
    <property type="evidence" value="ECO:0007669"/>
    <property type="project" value="InterPro"/>
</dbReference>
<reference evidence="10 11" key="1">
    <citation type="submission" date="2018-10" db="EMBL/GenBank/DDBJ databases">
        <title>Draft genome of Cortibacter populi DSM10536.</title>
        <authorList>
            <person name="Bernier A.-M."/>
            <person name="Bernard K."/>
        </authorList>
    </citation>
    <scope>NUCLEOTIDE SEQUENCE [LARGE SCALE GENOMIC DNA]</scope>
    <source>
        <strain evidence="10 11">DSM 105136</strain>
    </source>
</reference>
<evidence type="ECO:0000256" key="2">
    <source>
        <dbReference type="ARBA" id="ARBA00005417"/>
    </source>
</evidence>
<dbReference type="SUPFAM" id="SSF52799">
    <property type="entry name" value="(Phosphotyrosine protein) phosphatases II"/>
    <property type="match status" value="1"/>
</dbReference>
<dbReference type="GO" id="GO:0005886">
    <property type="term" value="C:plasma membrane"/>
    <property type="evidence" value="ECO:0007669"/>
    <property type="project" value="UniProtKB-SubCell"/>
</dbReference>
<keyword evidence="4" id="KW-1003">Cell membrane</keyword>
<dbReference type="Gene3D" id="3.90.190.10">
    <property type="entry name" value="Protein tyrosine phosphatase superfamily"/>
    <property type="match status" value="1"/>
</dbReference>
<dbReference type="FunFam" id="3.90.190.10:FF:000157">
    <property type="entry name" value="Protein-tyrosine phosphatase"/>
    <property type="match status" value="1"/>
</dbReference>
<evidence type="ECO:0000259" key="8">
    <source>
        <dbReference type="PROSITE" id="PS50056"/>
    </source>
</evidence>
<dbReference type="InterPro" id="IPR000387">
    <property type="entry name" value="Tyr_Pase_dom"/>
</dbReference>